<reference evidence="1" key="1">
    <citation type="submission" date="2021-06" db="EMBL/GenBank/DDBJ databases">
        <authorList>
            <person name="Kallberg Y."/>
            <person name="Tangrot J."/>
            <person name="Rosling A."/>
        </authorList>
    </citation>
    <scope>NUCLEOTIDE SEQUENCE</scope>
    <source>
        <strain evidence="1">IN212</strain>
    </source>
</reference>
<gene>
    <name evidence="1" type="ORF">RFULGI_LOCUS8175</name>
</gene>
<evidence type="ECO:0000313" key="2">
    <source>
        <dbReference type="Proteomes" id="UP000789396"/>
    </source>
</evidence>
<name>A0A9N9DKX6_9GLOM</name>
<accession>A0A9N9DKX6</accession>
<dbReference type="Proteomes" id="UP000789396">
    <property type="component" value="Unassembled WGS sequence"/>
</dbReference>
<dbReference type="OrthoDB" id="2428671at2759"/>
<comment type="caution">
    <text evidence="1">The sequence shown here is derived from an EMBL/GenBank/DDBJ whole genome shotgun (WGS) entry which is preliminary data.</text>
</comment>
<proteinExistence type="predicted"/>
<keyword evidence="2" id="KW-1185">Reference proteome</keyword>
<sequence length="56" mass="6496">VKNSTLIAYECASKWAGIDNDLKKMLIKNKYQLPWIPYDEFNVVQMIGKDQSFVPC</sequence>
<dbReference type="AlphaFoldDB" id="A0A9N9DKX6"/>
<dbReference type="EMBL" id="CAJVPZ010012865">
    <property type="protein sequence ID" value="CAG8643743.1"/>
    <property type="molecule type" value="Genomic_DNA"/>
</dbReference>
<evidence type="ECO:0000313" key="1">
    <source>
        <dbReference type="EMBL" id="CAG8643743.1"/>
    </source>
</evidence>
<organism evidence="1 2">
    <name type="scientific">Racocetra fulgida</name>
    <dbReference type="NCBI Taxonomy" id="60492"/>
    <lineage>
        <taxon>Eukaryota</taxon>
        <taxon>Fungi</taxon>
        <taxon>Fungi incertae sedis</taxon>
        <taxon>Mucoromycota</taxon>
        <taxon>Glomeromycotina</taxon>
        <taxon>Glomeromycetes</taxon>
        <taxon>Diversisporales</taxon>
        <taxon>Gigasporaceae</taxon>
        <taxon>Racocetra</taxon>
    </lineage>
</organism>
<protein>
    <submittedName>
        <fullName evidence="1">15172_t:CDS:1</fullName>
    </submittedName>
</protein>
<feature type="non-terminal residue" evidence="1">
    <location>
        <position position="1"/>
    </location>
</feature>